<reference evidence="2 3" key="1">
    <citation type="submission" date="2021-04" db="EMBL/GenBank/DDBJ databases">
        <title>The genome sequence of Ideonella sp. 3Y2.</title>
        <authorList>
            <person name="Liu Y."/>
        </authorList>
    </citation>
    <scope>NUCLEOTIDE SEQUENCE [LARGE SCALE GENOMIC DNA]</scope>
    <source>
        <strain evidence="2 3">3Y2</strain>
    </source>
</reference>
<gene>
    <name evidence="2" type="ORF">KAK03_22220</name>
</gene>
<feature type="compositionally biased region" description="Pro residues" evidence="1">
    <location>
        <begin position="27"/>
        <end position="40"/>
    </location>
</feature>
<evidence type="ECO:0000256" key="1">
    <source>
        <dbReference type="SAM" id="MobiDB-lite"/>
    </source>
</evidence>
<name>A0A941BHJ1_9BURK</name>
<organism evidence="2 3">
    <name type="scientific">Ideonella alba</name>
    <dbReference type="NCBI Taxonomy" id="2824118"/>
    <lineage>
        <taxon>Bacteria</taxon>
        <taxon>Pseudomonadati</taxon>
        <taxon>Pseudomonadota</taxon>
        <taxon>Betaproteobacteria</taxon>
        <taxon>Burkholderiales</taxon>
        <taxon>Sphaerotilaceae</taxon>
        <taxon>Ideonella</taxon>
    </lineage>
</organism>
<feature type="region of interest" description="Disordered" evidence="1">
    <location>
        <begin position="21"/>
        <end position="40"/>
    </location>
</feature>
<dbReference type="RefSeq" id="WP_210856866.1">
    <property type="nucleotide sequence ID" value="NZ_JAGQDD010000025.1"/>
</dbReference>
<proteinExistence type="predicted"/>
<protein>
    <submittedName>
        <fullName evidence="2">Uncharacterized protein</fullName>
    </submittedName>
</protein>
<dbReference type="InterPro" id="IPR049708">
    <property type="entry name" value="PP0621-like"/>
</dbReference>
<accession>A0A941BHJ1</accession>
<dbReference type="AlphaFoldDB" id="A0A941BHJ1"/>
<comment type="caution">
    <text evidence="2">The sequence shown here is derived from an EMBL/GenBank/DDBJ whole genome shotgun (WGS) entry which is preliminary data.</text>
</comment>
<keyword evidence="3" id="KW-1185">Reference proteome</keyword>
<sequence length="81" mass="8802">MKFLLTLAVLVIALKWWLSRQKRSARPVPPPAPAAPTPAPAPTPMCACAHCGLMLPVGEAWRDEQGRAFCGAEHRHLGPRP</sequence>
<dbReference type="EMBL" id="JAGQDD010000025">
    <property type="protein sequence ID" value="MBQ0933197.1"/>
    <property type="molecule type" value="Genomic_DNA"/>
</dbReference>
<evidence type="ECO:0000313" key="2">
    <source>
        <dbReference type="EMBL" id="MBQ0933197.1"/>
    </source>
</evidence>
<dbReference type="NCBIfam" id="NF041023">
    <property type="entry name" value="PP0621_fam"/>
    <property type="match status" value="1"/>
</dbReference>
<evidence type="ECO:0000313" key="3">
    <source>
        <dbReference type="Proteomes" id="UP000676246"/>
    </source>
</evidence>
<dbReference type="Proteomes" id="UP000676246">
    <property type="component" value="Unassembled WGS sequence"/>
</dbReference>